<dbReference type="RefSeq" id="WP_153027572.1">
    <property type="nucleotide sequence ID" value="NZ_WIAO01000045.1"/>
</dbReference>
<proteinExistence type="predicted"/>
<evidence type="ECO:0000313" key="2">
    <source>
        <dbReference type="Proteomes" id="UP000477750"/>
    </source>
</evidence>
<name>A0A6L5GFI4_9ACTN</name>
<accession>A0A6L5GFI4</accession>
<evidence type="ECO:0008006" key="3">
    <source>
        <dbReference type="Google" id="ProtNLM"/>
    </source>
</evidence>
<dbReference type="EMBL" id="WIAO01000045">
    <property type="protein sequence ID" value="MQM28472.1"/>
    <property type="molecule type" value="Genomic_DNA"/>
</dbReference>
<gene>
    <name evidence="1" type="ORF">GFD30_23345</name>
</gene>
<sequence>MTVVFVAPKSVWRQALATETRAALDAGHRVRLLAEEGPSWDETPLDERVEVQWSGATAVVAPEPALVAVVLNRIPLGVLRRVGRGPLRRPADAAAAWWRRTVLGPSTRRRKARTRALRDAHRRAFLAAALADGDFDWIVLHEPQAVELGVDWLPALLDARPGLVTTFSFEPRTEDAGA</sequence>
<dbReference type="AlphaFoldDB" id="A0A6L5GFI4"/>
<evidence type="ECO:0000313" key="1">
    <source>
        <dbReference type="EMBL" id="MQM28472.1"/>
    </source>
</evidence>
<organism evidence="1 2">
    <name type="scientific">Glycomyces albidus</name>
    <dbReference type="NCBI Taxonomy" id="2656774"/>
    <lineage>
        <taxon>Bacteria</taxon>
        <taxon>Bacillati</taxon>
        <taxon>Actinomycetota</taxon>
        <taxon>Actinomycetes</taxon>
        <taxon>Glycomycetales</taxon>
        <taxon>Glycomycetaceae</taxon>
        <taxon>Glycomyces</taxon>
    </lineage>
</organism>
<dbReference type="Proteomes" id="UP000477750">
    <property type="component" value="Unassembled WGS sequence"/>
</dbReference>
<comment type="caution">
    <text evidence="1">The sequence shown here is derived from an EMBL/GenBank/DDBJ whole genome shotgun (WGS) entry which is preliminary data.</text>
</comment>
<reference evidence="1 2" key="1">
    <citation type="submission" date="2019-10" db="EMBL/GenBank/DDBJ databases">
        <title>Glycomyces albidus sp. nov., a novel actinomycete isolated from rhizosphere soil of wheat (Triticum aestivum L.).</title>
        <authorList>
            <person name="Qian L."/>
        </authorList>
    </citation>
    <scope>NUCLEOTIDE SEQUENCE [LARGE SCALE GENOMIC DNA]</scope>
    <source>
        <strain evidence="1 2">NEAU-7082</strain>
    </source>
</reference>
<keyword evidence="2" id="KW-1185">Reference proteome</keyword>
<protein>
    <recommendedName>
        <fullName evidence="3">Glycosyltransferase</fullName>
    </recommendedName>
</protein>